<evidence type="ECO:0000256" key="1">
    <source>
        <dbReference type="ARBA" id="ARBA00004571"/>
    </source>
</evidence>
<dbReference type="OrthoDB" id="7582244at2"/>
<keyword evidence="4 8" id="KW-0812">Transmembrane</keyword>
<evidence type="ECO:0000256" key="8">
    <source>
        <dbReference type="PROSITE-ProRule" id="PRU01360"/>
    </source>
</evidence>
<evidence type="ECO:0008006" key="14">
    <source>
        <dbReference type="Google" id="ProtNLM"/>
    </source>
</evidence>
<dbReference type="InterPro" id="IPR037066">
    <property type="entry name" value="Plug_dom_sf"/>
</dbReference>
<evidence type="ECO:0000256" key="5">
    <source>
        <dbReference type="ARBA" id="ARBA00023077"/>
    </source>
</evidence>
<comment type="subcellular location">
    <subcellularLocation>
        <location evidence="1 8">Cell outer membrane</location>
        <topology evidence="1 8">Multi-pass membrane protein</topology>
    </subcellularLocation>
</comment>
<dbReference type="PANTHER" id="PTHR47234">
    <property type="match status" value="1"/>
</dbReference>
<evidence type="ECO:0000256" key="4">
    <source>
        <dbReference type="ARBA" id="ARBA00022692"/>
    </source>
</evidence>
<dbReference type="PROSITE" id="PS52016">
    <property type="entry name" value="TONB_DEPENDENT_REC_3"/>
    <property type="match status" value="1"/>
</dbReference>
<dbReference type="PANTHER" id="PTHR47234:SF2">
    <property type="entry name" value="TONB-DEPENDENT RECEPTOR"/>
    <property type="match status" value="1"/>
</dbReference>
<protein>
    <recommendedName>
        <fullName evidence="14">TonB-dependent receptor</fullName>
    </recommendedName>
</protein>
<dbReference type="AlphaFoldDB" id="A0A255YWQ2"/>
<keyword evidence="13" id="KW-1185">Reference proteome</keyword>
<evidence type="ECO:0000256" key="7">
    <source>
        <dbReference type="ARBA" id="ARBA00023237"/>
    </source>
</evidence>
<accession>A0A255YWQ2</accession>
<dbReference type="Pfam" id="PF07715">
    <property type="entry name" value="Plug"/>
    <property type="match status" value="1"/>
</dbReference>
<evidence type="ECO:0000259" key="11">
    <source>
        <dbReference type="Pfam" id="PF07715"/>
    </source>
</evidence>
<keyword evidence="7 8" id="KW-0998">Cell outer membrane</keyword>
<evidence type="ECO:0000313" key="13">
    <source>
        <dbReference type="Proteomes" id="UP000216998"/>
    </source>
</evidence>
<evidence type="ECO:0000256" key="9">
    <source>
        <dbReference type="RuleBase" id="RU003357"/>
    </source>
</evidence>
<evidence type="ECO:0000256" key="3">
    <source>
        <dbReference type="ARBA" id="ARBA00022452"/>
    </source>
</evidence>
<name>A0A255YWQ2_9PROT</name>
<dbReference type="InterPro" id="IPR000531">
    <property type="entry name" value="Beta-barrel_TonB"/>
</dbReference>
<reference evidence="12 13" key="1">
    <citation type="submission" date="2017-07" db="EMBL/GenBank/DDBJ databases">
        <title>Niveispirillum cyanobacteriorum sp. nov., isolated from cyanobacterial aggregates in a eutrophic lake.</title>
        <authorList>
            <person name="Cai H."/>
        </authorList>
    </citation>
    <scope>NUCLEOTIDE SEQUENCE [LARGE SCALE GENOMIC DNA]</scope>
    <source>
        <strain evidence="13">TH1-14</strain>
    </source>
</reference>
<dbReference type="GO" id="GO:0009279">
    <property type="term" value="C:cell outer membrane"/>
    <property type="evidence" value="ECO:0007669"/>
    <property type="project" value="UniProtKB-SubCell"/>
</dbReference>
<evidence type="ECO:0000259" key="10">
    <source>
        <dbReference type="Pfam" id="PF00593"/>
    </source>
</evidence>
<keyword evidence="5 9" id="KW-0798">TonB box</keyword>
<dbReference type="SUPFAM" id="SSF56935">
    <property type="entry name" value="Porins"/>
    <property type="match status" value="1"/>
</dbReference>
<keyword evidence="3 8" id="KW-1134">Transmembrane beta strand</keyword>
<comment type="similarity">
    <text evidence="8 9">Belongs to the TonB-dependent receptor family.</text>
</comment>
<dbReference type="Pfam" id="PF00593">
    <property type="entry name" value="TonB_dep_Rec_b-barrel"/>
    <property type="match status" value="1"/>
</dbReference>
<feature type="domain" description="TonB-dependent receptor plug" evidence="11">
    <location>
        <begin position="76"/>
        <end position="190"/>
    </location>
</feature>
<keyword evidence="6 8" id="KW-0472">Membrane</keyword>
<dbReference type="Gene3D" id="2.170.130.10">
    <property type="entry name" value="TonB-dependent receptor, plug domain"/>
    <property type="match status" value="1"/>
</dbReference>
<feature type="domain" description="TonB-dependent receptor-like beta-barrel" evidence="10">
    <location>
        <begin position="453"/>
        <end position="1019"/>
    </location>
</feature>
<organism evidence="12 13">
    <name type="scientific">Niveispirillum lacus</name>
    <dbReference type="NCBI Taxonomy" id="1981099"/>
    <lineage>
        <taxon>Bacteria</taxon>
        <taxon>Pseudomonadati</taxon>
        <taxon>Pseudomonadota</taxon>
        <taxon>Alphaproteobacteria</taxon>
        <taxon>Rhodospirillales</taxon>
        <taxon>Azospirillaceae</taxon>
        <taxon>Niveispirillum</taxon>
    </lineage>
</organism>
<evidence type="ECO:0000313" key="12">
    <source>
        <dbReference type="EMBL" id="OYQ33666.1"/>
    </source>
</evidence>
<dbReference type="Gene3D" id="2.40.170.20">
    <property type="entry name" value="TonB-dependent receptor, beta-barrel domain"/>
    <property type="match status" value="1"/>
</dbReference>
<gene>
    <name evidence="12" type="ORF">CHU95_14985</name>
</gene>
<dbReference type="InterPro" id="IPR036942">
    <property type="entry name" value="Beta-barrel_TonB_sf"/>
</dbReference>
<dbReference type="EMBL" id="NOXU01000030">
    <property type="protein sequence ID" value="OYQ33666.1"/>
    <property type="molecule type" value="Genomic_DNA"/>
</dbReference>
<dbReference type="InterPro" id="IPR039426">
    <property type="entry name" value="TonB-dep_rcpt-like"/>
</dbReference>
<proteinExistence type="inferred from homology"/>
<dbReference type="Proteomes" id="UP000216998">
    <property type="component" value="Unassembled WGS sequence"/>
</dbReference>
<keyword evidence="2 8" id="KW-0813">Transport</keyword>
<evidence type="ECO:0000256" key="2">
    <source>
        <dbReference type="ARBA" id="ARBA00022448"/>
    </source>
</evidence>
<sequence>MEWAAGRLVGIKMGLEMKIQQKLPGRAIRAALLTGVAATFVNGSTAIAQSAPAAGAEPLVLEEIIVTGSRIASPNATSPVPVTSVTAEQLVLKGNVSLGDAMNKLPSFRSTFSQANSTAFIGTAGLNVLDLRGQGTARTLVMVNGRRHITAQPGSFTVDTNTIPSDLLERVDVVTGGNSAVYGSDAVAGVVNFVTKRNFEGTTARLQVGTSGKGDRDSYTASVATGISLDEGRGNFAMSFEMADSDTLYFTDRDSQTGAFSGRSQFNLTENVIGEPSTGNGTADRTFLRGIRNITISEGGLYTSTCPALPATTAANYAAVVARRALNCTGQRSNTGAELGKTFVFNDSGQLVENVVTTDFRPFGSGNSIGGQGSTLRLTGMLQPGLERKSSNIIAHYEVAPAFRPFIEAKYVEVTANQEGQPTFHNNSFSIDNPFLSAASRALLVNSLAPGATTFTAQRFNVDFGGRGEQHTRDTYRIVVGADGEFNDDWRYEASINYGHVDTYYETNGNIITAKFNNARDAVRNAAGTIVCRVNADASTTNDDPSCVPVNLFGNGSVSREALNYFGYTSSRKQQATEFVGSAFVSGDSSQLFELPAGPASFAIGGEYRRETAYSIYDDVTASGVTFLNAFAPFRPPAMEVTEGFAELRVPLLADLPFAEELSLNGSGRLSHYNNDVGTVFAYNFGGTYAPTSDIRFRSGYARSVRAPTLLNLHGASTQGFVNGLNDPCSANNINNNPNRRTNCAAARVPTTEVVNGVTVPWTNTPASGVSGVSSGNPDLTEERGTSITIGFVATPDFIDGLTLSADYYSIKIKDVINTLGGQTIIDQCYDSPSGINNAYCAAVFRNADGTFAGQSNRIVGGATVSFPTTGPAYRAGPFNFANQKTEGIDVDLTYEVMLTDDIKADFRTLVSYLIKRDEFTDITLPDYRTQVKGTLGDPEWSGTFDADFKWKEFNIGYGLRYIGKQAITDWEVQHAVDGRPATNPDGWPRKYYSAAYLHDIRFGYEVTEEIRLYGGVDNFTNSLPPFDLLGTTDGEAYDNIGRYFYLGVQAKF</sequence>
<dbReference type="InterPro" id="IPR012910">
    <property type="entry name" value="Plug_dom"/>
</dbReference>
<evidence type="ECO:0000256" key="6">
    <source>
        <dbReference type="ARBA" id="ARBA00023136"/>
    </source>
</evidence>
<comment type="caution">
    <text evidence="12">The sequence shown here is derived from an EMBL/GenBank/DDBJ whole genome shotgun (WGS) entry which is preliminary data.</text>
</comment>